<gene>
    <name evidence="2" type="ORF">H9784_07200</name>
</gene>
<proteinExistence type="predicted"/>
<dbReference type="AlphaFoldDB" id="A0A9D2KR89"/>
<reference evidence="2" key="2">
    <citation type="submission" date="2021-04" db="EMBL/GenBank/DDBJ databases">
        <authorList>
            <person name="Gilroy R."/>
        </authorList>
    </citation>
    <scope>NUCLEOTIDE SEQUENCE</scope>
    <source>
        <strain evidence="2">5032</strain>
    </source>
</reference>
<protein>
    <submittedName>
        <fullName evidence="2">Biotin--acetyl-CoA-carboxylase ligase</fullName>
    </submittedName>
</protein>
<keyword evidence="2" id="KW-0436">Ligase</keyword>
<dbReference type="Pfam" id="PF03099">
    <property type="entry name" value="BPL_LplA_LipB"/>
    <property type="match status" value="1"/>
</dbReference>
<dbReference type="EMBL" id="DWZD01000040">
    <property type="protein sequence ID" value="HJA79334.1"/>
    <property type="molecule type" value="Genomic_DNA"/>
</dbReference>
<evidence type="ECO:0000313" key="3">
    <source>
        <dbReference type="Proteomes" id="UP000823821"/>
    </source>
</evidence>
<sequence length="291" mass="31267">MTEVHAECILPVHGRTEGGVLAAAPLTDSAGCPFVWRLGEVSSTLDAAQALMAAGHLGPWESLQAVRQRNGRGQLRRQWLSPAGNIYATLRLPASEPFRGTEATPALSLMLAAAFAQWGLAVRVKWPNDLVVEKDGEARKIAGILMEERGGILSAGIGINVVWRPEPAALRAGAAMPAACLTEIWPGGAGRCPGAERLWPLLVKSLYSAYSSRRSPMIRCHEAVSRHLLWQGRQVVIEDGEERVSGILAGLHPDGGARLLCGDGERIFYSGSLRLPDDNHKGVLHGQQELC</sequence>
<dbReference type="Gene3D" id="2.30.30.100">
    <property type="match status" value="1"/>
</dbReference>
<accession>A0A9D2KR89</accession>
<evidence type="ECO:0000313" key="2">
    <source>
        <dbReference type="EMBL" id="HJA79334.1"/>
    </source>
</evidence>
<dbReference type="Gene3D" id="3.30.930.10">
    <property type="entry name" value="Bira Bifunctional Protein, Domain 2"/>
    <property type="match status" value="1"/>
</dbReference>
<dbReference type="GO" id="GO:0005737">
    <property type="term" value="C:cytoplasm"/>
    <property type="evidence" value="ECO:0007669"/>
    <property type="project" value="TreeGrafter"/>
</dbReference>
<dbReference type="InterPro" id="IPR004143">
    <property type="entry name" value="BPL_LPL_catalytic"/>
</dbReference>
<dbReference type="Proteomes" id="UP000823821">
    <property type="component" value="Unassembled WGS sequence"/>
</dbReference>
<evidence type="ECO:0000259" key="1">
    <source>
        <dbReference type="PROSITE" id="PS51733"/>
    </source>
</evidence>
<reference evidence="2" key="1">
    <citation type="journal article" date="2021" name="PeerJ">
        <title>Extensive microbial diversity within the chicken gut microbiome revealed by metagenomics and culture.</title>
        <authorList>
            <person name="Gilroy R."/>
            <person name="Ravi A."/>
            <person name="Getino M."/>
            <person name="Pursley I."/>
            <person name="Horton D.L."/>
            <person name="Alikhan N.F."/>
            <person name="Baker D."/>
            <person name="Gharbi K."/>
            <person name="Hall N."/>
            <person name="Watson M."/>
            <person name="Adriaenssens E.M."/>
            <person name="Foster-Nyarko E."/>
            <person name="Jarju S."/>
            <person name="Secka A."/>
            <person name="Antonio M."/>
            <person name="Oren A."/>
            <person name="Chaudhuri R.R."/>
            <person name="La Ragione R."/>
            <person name="Hildebrand F."/>
            <person name="Pallen M.J."/>
        </authorList>
    </citation>
    <scope>NUCLEOTIDE SEQUENCE</scope>
    <source>
        <strain evidence="2">5032</strain>
    </source>
</reference>
<dbReference type="PROSITE" id="PS51733">
    <property type="entry name" value="BPL_LPL_CATALYTIC"/>
    <property type="match status" value="1"/>
</dbReference>
<name>A0A9D2KR89_9BACT</name>
<dbReference type="GO" id="GO:0004077">
    <property type="term" value="F:biotin--[biotin carboxyl-carrier protein] ligase activity"/>
    <property type="evidence" value="ECO:0007669"/>
    <property type="project" value="TreeGrafter"/>
</dbReference>
<feature type="domain" description="BPL/LPL catalytic" evidence="1">
    <location>
        <begin position="30"/>
        <end position="214"/>
    </location>
</feature>
<organism evidence="2 3">
    <name type="scientific">Candidatus Desulfovibrio intestinavium</name>
    <dbReference type="NCBI Taxonomy" id="2838534"/>
    <lineage>
        <taxon>Bacteria</taxon>
        <taxon>Pseudomonadati</taxon>
        <taxon>Thermodesulfobacteriota</taxon>
        <taxon>Desulfovibrionia</taxon>
        <taxon>Desulfovibrionales</taxon>
        <taxon>Desulfovibrionaceae</taxon>
        <taxon>Desulfovibrio</taxon>
    </lineage>
</organism>
<dbReference type="PANTHER" id="PTHR12835">
    <property type="entry name" value="BIOTIN PROTEIN LIGASE"/>
    <property type="match status" value="1"/>
</dbReference>
<comment type="caution">
    <text evidence="2">The sequence shown here is derived from an EMBL/GenBank/DDBJ whole genome shotgun (WGS) entry which is preliminary data.</text>
</comment>
<dbReference type="InterPro" id="IPR045864">
    <property type="entry name" value="aa-tRNA-synth_II/BPL/LPL"/>
</dbReference>
<dbReference type="PANTHER" id="PTHR12835:SF5">
    <property type="entry name" value="BIOTIN--PROTEIN LIGASE"/>
    <property type="match status" value="1"/>
</dbReference>
<dbReference type="SUPFAM" id="SSF55681">
    <property type="entry name" value="Class II aaRS and biotin synthetases"/>
    <property type="match status" value="1"/>
</dbReference>